<proteinExistence type="predicted"/>
<evidence type="ECO:0000313" key="2">
    <source>
        <dbReference type="Proteomes" id="UP000634136"/>
    </source>
</evidence>
<gene>
    <name evidence="1" type="ORF">G2W53_016193</name>
</gene>
<dbReference type="EMBL" id="JAAIUW010000005">
    <property type="protein sequence ID" value="KAF7833860.1"/>
    <property type="molecule type" value="Genomic_DNA"/>
</dbReference>
<protein>
    <submittedName>
        <fullName evidence="1">Uncharacterized protein</fullName>
    </submittedName>
</protein>
<sequence>MGRTRGGGRSSDTITGDCFVKDAKEEEVGSTDKEISLNTHDCVDNKNQHRATPKHSLYLNRRVGWVTQDGVEGDLGIFLGFIAVCVILGQVCDDSVTVIVYHLHSGDRCNFAQMVWGEFFVAHET</sequence>
<dbReference type="AlphaFoldDB" id="A0A834WWY3"/>
<reference evidence="1" key="1">
    <citation type="submission" date="2020-09" db="EMBL/GenBank/DDBJ databases">
        <title>Genome-Enabled Discovery of Anthraquinone Biosynthesis in Senna tora.</title>
        <authorList>
            <person name="Kang S.-H."/>
            <person name="Pandey R.P."/>
            <person name="Lee C.-M."/>
            <person name="Sim J.-S."/>
            <person name="Jeong J.-T."/>
            <person name="Choi B.-S."/>
            <person name="Jung M."/>
            <person name="Ginzburg D."/>
            <person name="Zhao K."/>
            <person name="Won S.Y."/>
            <person name="Oh T.-J."/>
            <person name="Yu Y."/>
            <person name="Kim N.-H."/>
            <person name="Lee O.R."/>
            <person name="Lee T.-H."/>
            <person name="Bashyal P."/>
            <person name="Kim T.-S."/>
            <person name="Lee W.-H."/>
            <person name="Kawkins C."/>
            <person name="Kim C.-K."/>
            <person name="Kim J.S."/>
            <person name="Ahn B.O."/>
            <person name="Rhee S.Y."/>
            <person name="Sohng J.K."/>
        </authorList>
    </citation>
    <scope>NUCLEOTIDE SEQUENCE</scope>
    <source>
        <tissue evidence="1">Leaf</tissue>
    </source>
</reference>
<comment type="caution">
    <text evidence="1">The sequence shown here is derived from an EMBL/GenBank/DDBJ whole genome shotgun (WGS) entry which is preliminary data.</text>
</comment>
<dbReference type="Proteomes" id="UP000634136">
    <property type="component" value="Unassembled WGS sequence"/>
</dbReference>
<accession>A0A834WWY3</accession>
<keyword evidence="2" id="KW-1185">Reference proteome</keyword>
<organism evidence="1 2">
    <name type="scientific">Senna tora</name>
    <dbReference type="NCBI Taxonomy" id="362788"/>
    <lineage>
        <taxon>Eukaryota</taxon>
        <taxon>Viridiplantae</taxon>
        <taxon>Streptophyta</taxon>
        <taxon>Embryophyta</taxon>
        <taxon>Tracheophyta</taxon>
        <taxon>Spermatophyta</taxon>
        <taxon>Magnoliopsida</taxon>
        <taxon>eudicotyledons</taxon>
        <taxon>Gunneridae</taxon>
        <taxon>Pentapetalae</taxon>
        <taxon>rosids</taxon>
        <taxon>fabids</taxon>
        <taxon>Fabales</taxon>
        <taxon>Fabaceae</taxon>
        <taxon>Caesalpinioideae</taxon>
        <taxon>Cassia clade</taxon>
        <taxon>Senna</taxon>
    </lineage>
</organism>
<evidence type="ECO:0000313" key="1">
    <source>
        <dbReference type="EMBL" id="KAF7833860.1"/>
    </source>
</evidence>
<name>A0A834WWY3_9FABA</name>